<evidence type="ECO:0000313" key="3">
    <source>
        <dbReference type="EMBL" id="MDQ0935839.1"/>
    </source>
</evidence>
<keyword evidence="2" id="KW-0732">Signal</keyword>
<sequence>MTTRNARLRMVTVRGVLVRSGAALAAALLVVALTPVAEAAAGGQAVPEAAPEAGAPPGIAATEADWTPPLSTRGRWIVDADGDRFKLRSGNWHGASDTWNGSGSPDTDADHHAGENSGRMPLGLDRAPMAEIIAGFQEIGINSVRLPFSNEMIHDSRPVTDESVAANPSLRGQKPLQGTPARTTAAPPEPVRPPTPATATSAPPN</sequence>
<dbReference type="Gene3D" id="3.20.20.80">
    <property type="entry name" value="Glycosidases"/>
    <property type="match status" value="1"/>
</dbReference>
<protein>
    <recommendedName>
        <fullName evidence="5">Glycoside hydrolase family 5 domain-containing protein</fullName>
    </recommendedName>
</protein>
<feature type="compositionally biased region" description="Pro residues" evidence="1">
    <location>
        <begin position="187"/>
        <end position="196"/>
    </location>
</feature>
<feature type="region of interest" description="Disordered" evidence="1">
    <location>
        <begin position="158"/>
        <end position="205"/>
    </location>
</feature>
<name>A0ABU0RV21_9ACTN</name>
<dbReference type="RefSeq" id="WP_307629329.1">
    <property type="nucleotide sequence ID" value="NZ_JAUSZS010000007.1"/>
</dbReference>
<keyword evidence="4" id="KW-1185">Reference proteome</keyword>
<evidence type="ECO:0000256" key="2">
    <source>
        <dbReference type="SAM" id="SignalP"/>
    </source>
</evidence>
<feature type="region of interest" description="Disordered" evidence="1">
    <location>
        <begin position="89"/>
        <end position="123"/>
    </location>
</feature>
<comment type="caution">
    <text evidence="3">The sequence shown here is derived from an EMBL/GenBank/DDBJ whole genome shotgun (WGS) entry which is preliminary data.</text>
</comment>
<dbReference type="InterPro" id="IPR006311">
    <property type="entry name" value="TAT_signal"/>
</dbReference>
<dbReference type="SUPFAM" id="SSF51445">
    <property type="entry name" value="(Trans)glycosidases"/>
    <property type="match status" value="1"/>
</dbReference>
<gene>
    <name evidence="3" type="ORF">QFZ49_005811</name>
</gene>
<feature type="signal peptide" evidence="2">
    <location>
        <begin position="1"/>
        <end position="39"/>
    </location>
</feature>
<dbReference type="Proteomes" id="UP001223072">
    <property type="component" value="Unassembled WGS sequence"/>
</dbReference>
<feature type="compositionally biased region" description="Low complexity" evidence="1">
    <location>
        <begin position="48"/>
        <end position="64"/>
    </location>
</feature>
<proteinExistence type="predicted"/>
<evidence type="ECO:0000313" key="4">
    <source>
        <dbReference type="Proteomes" id="UP001223072"/>
    </source>
</evidence>
<evidence type="ECO:0008006" key="5">
    <source>
        <dbReference type="Google" id="ProtNLM"/>
    </source>
</evidence>
<feature type="chain" id="PRO_5047296844" description="Glycoside hydrolase family 5 domain-containing protein" evidence="2">
    <location>
        <begin position="40"/>
        <end position="205"/>
    </location>
</feature>
<dbReference type="InterPro" id="IPR017853">
    <property type="entry name" value="GH"/>
</dbReference>
<feature type="region of interest" description="Disordered" evidence="1">
    <location>
        <begin position="48"/>
        <end position="73"/>
    </location>
</feature>
<evidence type="ECO:0000256" key="1">
    <source>
        <dbReference type="SAM" id="MobiDB-lite"/>
    </source>
</evidence>
<dbReference type="EMBL" id="JAUSZS010000007">
    <property type="protein sequence ID" value="MDQ0935839.1"/>
    <property type="molecule type" value="Genomic_DNA"/>
</dbReference>
<reference evidence="3 4" key="1">
    <citation type="submission" date="2023-07" db="EMBL/GenBank/DDBJ databases">
        <title>Comparative genomics of wheat-associated soil bacteria to identify genetic determinants of phenazine resistance.</title>
        <authorList>
            <person name="Mouncey N."/>
        </authorList>
    </citation>
    <scope>NUCLEOTIDE SEQUENCE [LARGE SCALE GENOMIC DNA]</scope>
    <source>
        <strain evidence="3 4">W2I16</strain>
    </source>
</reference>
<dbReference type="PROSITE" id="PS51318">
    <property type="entry name" value="TAT"/>
    <property type="match status" value="1"/>
</dbReference>
<accession>A0ABU0RV21</accession>
<organism evidence="3 4">
    <name type="scientific">Streptomyces turgidiscabies</name>
    <dbReference type="NCBI Taxonomy" id="85558"/>
    <lineage>
        <taxon>Bacteria</taxon>
        <taxon>Bacillati</taxon>
        <taxon>Actinomycetota</taxon>
        <taxon>Actinomycetes</taxon>
        <taxon>Kitasatosporales</taxon>
        <taxon>Streptomycetaceae</taxon>
        <taxon>Streptomyces</taxon>
    </lineage>
</organism>